<proteinExistence type="predicted"/>
<feature type="region of interest" description="Disordered" evidence="1">
    <location>
        <begin position="1"/>
        <end position="64"/>
    </location>
</feature>
<dbReference type="AlphaFoldDB" id="A0A9Q3GSX3"/>
<keyword evidence="3" id="KW-1185">Reference proteome</keyword>
<name>A0A9Q3GSX3_9BASI</name>
<gene>
    <name evidence="2" type="ORF">O181_018688</name>
</gene>
<comment type="caution">
    <text evidence="2">The sequence shown here is derived from an EMBL/GenBank/DDBJ whole genome shotgun (WGS) entry which is preliminary data.</text>
</comment>
<evidence type="ECO:0000313" key="3">
    <source>
        <dbReference type="Proteomes" id="UP000765509"/>
    </source>
</evidence>
<evidence type="ECO:0000313" key="2">
    <source>
        <dbReference type="EMBL" id="MBW0478973.1"/>
    </source>
</evidence>
<dbReference type="EMBL" id="AVOT02005403">
    <property type="protein sequence ID" value="MBW0478973.1"/>
    <property type="molecule type" value="Genomic_DNA"/>
</dbReference>
<dbReference type="Proteomes" id="UP000765509">
    <property type="component" value="Unassembled WGS sequence"/>
</dbReference>
<evidence type="ECO:0008006" key="4">
    <source>
        <dbReference type="Google" id="ProtNLM"/>
    </source>
</evidence>
<accession>A0A9Q3GSX3</accession>
<sequence>MKGAALPRKEGRGPRRSSYFSGVVGCFPGLSRTTFKGPGEDGEEEEENSVEKEESNGTEGVPTPQMTHIMANLQAASSSAASRPPAFKNPSMKATECFYGTQTFRVKSFIQYCQLIFHNYPENFSQDRNKVLYATSLIICRAEKWIEPYCTNLTNQNPSYLLNSWTSFESQLFTLFEDPNEVRKAEEELDSFGMKKGGNV</sequence>
<evidence type="ECO:0000256" key="1">
    <source>
        <dbReference type="SAM" id="MobiDB-lite"/>
    </source>
</evidence>
<organism evidence="2 3">
    <name type="scientific">Austropuccinia psidii MF-1</name>
    <dbReference type="NCBI Taxonomy" id="1389203"/>
    <lineage>
        <taxon>Eukaryota</taxon>
        <taxon>Fungi</taxon>
        <taxon>Dikarya</taxon>
        <taxon>Basidiomycota</taxon>
        <taxon>Pucciniomycotina</taxon>
        <taxon>Pucciniomycetes</taxon>
        <taxon>Pucciniales</taxon>
        <taxon>Sphaerophragmiaceae</taxon>
        <taxon>Austropuccinia</taxon>
    </lineage>
</organism>
<protein>
    <recommendedName>
        <fullName evidence="4">DUF4939 domain-containing protein</fullName>
    </recommendedName>
</protein>
<reference evidence="2" key="1">
    <citation type="submission" date="2021-03" db="EMBL/GenBank/DDBJ databases">
        <title>Draft genome sequence of rust myrtle Austropuccinia psidii MF-1, a brazilian biotype.</title>
        <authorList>
            <person name="Quecine M.C."/>
            <person name="Pachon D.M.R."/>
            <person name="Bonatelli M.L."/>
            <person name="Correr F.H."/>
            <person name="Franceschini L.M."/>
            <person name="Leite T.F."/>
            <person name="Margarido G.R.A."/>
            <person name="Almeida C.A."/>
            <person name="Ferrarezi J.A."/>
            <person name="Labate C.A."/>
        </authorList>
    </citation>
    <scope>NUCLEOTIDE SEQUENCE</scope>
    <source>
        <strain evidence="2">MF-1</strain>
    </source>
</reference>